<reference evidence="2" key="1">
    <citation type="submission" date="2003-02" db="EMBL/GenBank/DDBJ databases">
        <authorList>
            <person name="Buell R."/>
        </authorList>
    </citation>
    <scope>NUCLEOTIDE SEQUENCE</scope>
</reference>
<reference evidence="2" key="6">
    <citation type="submission" date="2006-01" db="EMBL/GenBank/DDBJ databases">
        <title>Oryza sativa chromosome 3 BAC OSJNBb0027B08 genomic sequence.</title>
        <authorList>
            <person name="Buell C.R."/>
            <person name="Yuan Q."/>
            <person name="Ouyang S."/>
            <person name="Liu J."/>
            <person name="Gansberger K."/>
            <person name="Jones K.M."/>
            <person name="Overton II L.L."/>
            <person name="Tsitrin T."/>
            <person name="Kim M.M."/>
            <person name="Bera J.J."/>
            <person name="Jin S.S."/>
            <person name="Fadrosh D.W."/>
            <person name="Tallon L.J."/>
            <person name="Koo H."/>
            <person name="Zismann V."/>
            <person name="Hsiao J."/>
            <person name="Blunt S."/>
            <person name="Vanaken S.S."/>
            <person name="Riedmuller S.B."/>
            <person name="Utterback T.T."/>
            <person name="Feldblyum T.V."/>
            <person name="Yang Q.Q."/>
            <person name="Haas B.J."/>
            <person name="Suh B.B."/>
            <person name="Peterson J.J."/>
            <person name="Quackenbush J."/>
            <person name="White O."/>
            <person name="Salzberg S.L."/>
            <person name="Fraser C.M."/>
        </authorList>
    </citation>
    <scope>NUCLEOTIDE SEQUENCE</scope>
</reference>
<feature type="region of interest" description="Disordered" evidence="1">
    <location>
        <begin position="64"/>
        <end position="83"/>
    </location>
</feature>
<evidence type="ECO:0000313" key="2">
    <source>
        <dbReference type="EMBL" id="AAO39873.1"/>
    </source>
</evidence>
<protein>
    <submittedName>
        <fullName evidence="4">Uncharacterized protein</fullName>
    </submittedName>
</protein>
<feature type="region of interest" description="Disordered" evidence="1">
    <location>
        <begin position="24"/>
        <end position="52"/>
    </location>
</feature>
<gene>
    <name evidence="2" type="primary">OSJNBb0027B08.24</name>
    <name evidence="4" type="ORF">OsJ_13215</name>
    <name evidence="3" type="ORF">OSJNBa0078D06.3</name>
</gene>
<reference evidence="4" key="8">
    <citation type="submission" date="2008-12" db="EMBL/GenBank/DDBJ databases">
        <title>Improved gene annotation of the rice (Oryza sativa) genomes.</title>
        <authorList>
            <person name="Wang J."/>
            <person name="Li R."/>
            <person name="Fan W."/>
            <person name="Huang Q."/>
            <person name="Zhang J."/>
            <person name="Zhou Y."/>
            <person name="Hu Y."/>
            <person name="Zi S."/>
            <person name="Li J."/>
            <person name="Ni P."/>
            <person name="Zheng H."/>
            <person name="Zhang Y."/>
            <person name="Zhao M."/>
            <person name="Hao Q."/>
            <person name="McDermott J."/>
            <person name="Samudrala R."/>
            <person name="Kristiansen K."/>
            <person name="Wong G.K.-S."/>
        </authorList>
    </citation>
    <scope>NUCLEOTIDE SEQUENCE</scope>
</reference>
<proteinExistence type="predicted"/>
<reference evidence="3" key="2">
    <citation type="submission" date="2003-05" db="EMBL/GenBank/DDBJ databases">
        <authorList>
            <person name="Buell R."/>
            <person name="Liu J."/>
            <person name="Childs K."/>
            <person name="Zaborsky J."/>
            <person name="Tallon L."/>
            <person name="Wirtz U."/>
            <person name="Wei F."/>
            <person name="Kuang H."/>
            <person name="Zhang P."/>
            <person name="Marano M."/>
            <person name="Baker B."/>
        </authorList>
    </citation>
    <scope>NUCLEOTIDE SEQUENCE</scope>
</reference>
<name>B9F739_ORYSJ</name>
<feature type="compositionally biased region" description="Basic and acidic residues" evidence="1">
    <location>
        <begin position="36"/>
        <end position="52"/>
    </location>
</feature>
<sequence length="109" mass="11672">MRIDGRDPHCGDYNCSLALSGFRDRHKSPASWGGDEDWRKEEPGGGRLADGEPLRNLIATARSAAPAKATPPHHGAVSLHWSPLPSRSTAKAHLGVLRCRGPLHGAVSH</sequence>
<reference evidence="3" key="5">
    <citation type="submission" date="2006-01" db="EMBL/GenBank/DDBJ databases">
        <title>Oryza sativa chromosome 3 BAC OSJNBa0078D06 genomic sequence.</title>
        <authorList>
            <person name="Buell C.R."/>
            <person name="Yuan Q."/>
            <person name="Ouyang S."/>
            <person name="Liu J."/>
            <person name="Gansberger K."/>
            <person name="Jones K.M."/>
            <person name="Overton II L.L."/>
            <person name="Tsitrin T."/>
            <person name="Kim M.M."/>
            <person name="Bera J.J."/>
            <person name="Jin S.S."/>
            <person name="Fadrosh D.W."/>
            <person name="Tallon L.J."/>
            <person name="Koo H."/>
            <person name="Zismann V."/>
            <person name="Hsiao J."/>
            <person name="Blunt S."/>
            <person name="Vanaken S.S."/>
            <person name="Riedmuller S.B."/>
            <person name="Utterback T.T."/>
            <person name="Feldblyum T.V."/>
            <person name="Yang Q.Q."/>
            <person name="Haas B.J."/>
            <person name="Suh B.B."/>
            <person name="Peterson J.J."/>
            <person name="Quackenbush J."/>
            <person name="White O."/>
            <person name="Salzberg S.L."/>
            <person name="Fraser C.M."/>
        </authorList>
    </citation>
    <scope>NUCLEOTIDE SEQUENCE</scope>
</reference>
<evidence type="ECO:0000313" key="3">
    <source>
        <dbReference type="EMBL" id="AAP46252.1"/>
    </source>
</evidence>
<reference evidence="5" key="3">
    <citation type="journal article" date="2005" name="Nature">
        <title>The map-based sequence of the rice genome.</title>
        <authorList>
            <consortium name="International rice genome sequencing project (IRGSP)"/>
            <person name="Matsumoto T."/>
            <person name="Wu J."/>
            <person name="Kanamori H."/>
            <person name="Katayose Y."/>
            <person name="Fujisawa M."/>
            <person name="Namiki N."/>
            <person name="Mizuno H."/>
            <person name="Yamamoto K."/>
            <person name="Antonio B.A."/>
            <person name="Baba T."/>
            <person name="Sakata K."/>
            <person name="Nagamura Y."/>
            <person name="Aoki H."/>
            <person name="Arikawa K."/>
            <person name="Arita K."/>
            <person name="Bito T."/>
            <person name="Chiden Y."/>
            <person name="Fujitsuka N."/>
            <person name="Fukunaka R."/>
            <person name="Hamada M."/>
            <person name="Harada C."/>
            <person name="Hayashi A."/>
            <person name="Hijishita S."/>
            <person name="Honda M."/>
            <person name="Hosokawa S."/>
            <person name="Ichikawa Y."/>
            <person name="Idonuma A."/>
            <person name="Iijima M."/>
            <person name="Ikeda M."/>
            <person name="Ikeno M."/>
            <person name="Ito K."/>
            <person name="Ito S."/>
            <person name="Ito T."/>
            <person name="Ito Y."/>
            <person name="Ito Y."/>
            <person name="Iwabuchi A."/>
            <person name="Kamiya K."/>
            <person name="Karasawa W."/>
            <person name="Kurita K."/>
            <person name="Katagiri S."/>
            <person name="Kikuta A."/>
            <person name="Kobayashi H."/>
            <person name="Kobayashi N."/>
            <person name="Machita K."/>
            <person name="Maehara T."/>
            <person name="Masukawa M."/>
            <person name="Mizubayashi T."/>
            <person name="Mukai Y."/>
            <person name="Nagasaki H."/>
            <person name="Nagata Y."/>
            <person name="Naito S."/>
            <person name="Nakashima M."/>
            <person name="Nakama Y."/>
            <person name="Nakamichi Y."/>
            <person name="Nakamura M."/>
            <person name="Meguro A."/>
            <person name="Negishi M."/>
            <person name="Ohta I."/>
            <person name="Ohta T."/>
            <person name="Okamoto M."/>
            <person name="Ono N."/>
            <person name="Saji S."/>
            <person name="Sakaguchi M."/>
            <person name="Sakai K."/>
            <person name="Shibata M."/>
            <person name="Shimokawa T."/>
            <person name="Song J."/>
            <person name="Takazaki Y."/>
            <person name="Terasawa K."/>
            <person name="Tsugane M."/>
            <person name="Tsuji K."/>
            <person name="Ueda S."/>
            <person name="Waki K."/>
            <person name="Yamagata H."/>
            <person name="Yamamoto M."/>
            <person name="Yamamoto S."/>
            <person name="Yamane H."/>
            <person name="Yoshiki S."/>
            <person name="Yoshihara R."/>
            <person name="Yukawa K."/>
            <person name="Zhong H."/>
            <person name="Yano M."/>
            <person name="Yuan Q."/>
            <person name="Ouyang S."/>
            <person name="Liu J."/>
            <person name="Jones K.M."/>
            <person name="Gansberger K."/>
            <person name="Moffat K."/>
            <person name="Hill J."/>
            <person name="Bera J."/>
            <person name="Fadrosh D."/>
            <person name="Jin S."/>
            <person name="Johri S."/>
            <person name="Kim M."/>
            <person name="Overton L."/>
            <person name="Reardon M."/>
            <person name="Tsitrin T."/>
            <person name="Vuong H."/>
            <person name="Weaver B."/>
            <person name="Ciecko A."/>
            <person name="Tallon L."/>
            <person name="Jackson J."/>
            <person name="Pai G."/>
            <person name="Aken S.V."/>
            <person name="Utterback T."/>
            <person name="Reidmuller S."/>
            <person name="Feldblyum T."/>
            <person name="Hsiao J."/>
            <person name="Zismann V."/>
            <person name="Iobst S."/>
            <person name="de Vazeille A.R."/>
            <person name="Buell C.R."/>
            <person name="Ying K."/>
            <person name="Li Y."/>
            <person name="Lu T."/>
            <person name="Huang Y."/>
            <person name="Zhao Q."/>
            <person name="Feng Q."/>
            <person name="Zhang L."/>
            <person name="Zhu J."/>
            <person name="Weng Q."/>
            <person name="Mu J."/>
            <person name="Lu Y."/>
            <person name="Fan D."/>
            <person name="Liu Y."/>
            <person name="Guan J."/>
            <person name="Zhang Y."/>
            <person name="Yu S."/>
            <person name="Liu X."/>
            <person name="Zhang Y."/>
            <person name="Hong G."/>
            <person name="Han B."/>
            <person name="Choisne N."/>
            <person name="Demange N."/>
            <person name="Orjeda G."/>
            <person name="Samain S."/>
            <person name="Cattolico L."/>
            <person name="Pelletier E."/>
            <person name="Couloux A."/>
            <person name="Segurens B."/>
            <person name="Wincker P."/>
            <person name="D'Hont A."/>
            <person name="Scarpelli C."/>
            <person name="Weissenbach J."/>
            <person name="Salanoubat M."/>
            <person name="Quetier F."/>
            <person name="Yu Y."/>
            <person name="Kim H.R."/>
            <person name="Rambo T."/>
            <person name="Currie J."/>
            <person name="Collura K."/>
            <person name="Luo M."/>
            <person name="Yang T."/>
            <person name="Ammiraju J.S.S."/>
            <person name="Engler F."/>
            <person name="Soderlund C."/>
            <person name="Wing R.A."/>
            <person name="Palmer L.E."/>
            <person name="de la Bastide M."/>
            <person name="Spiegel L."/>
            <person name="Nascimento L."/>
            <person name="Zutavern T."/>
            <person name="O'Shaughnessy A."/>
            <person name="Dike S."/>
            <person name="Dedhia N."/>
            <person name="Preston R."/>
            <person name="Balija V."/>
            <person name="McCombie W.R."/>
            <person name="Chow T."/>
            <person name="Chen H."/>
            <person name="Chung M."/>
            <person name="Chen C."/>
            <person name="Shaw J."/>
            <person name="Wu H."/>
            <person name="Hsiao K."/>
            <person name="Chao Y."/>
            <person name="Chu M."/>
            <person name="Cheng C."/>
            <person name="Hour A."/>
            <person name="Lee P."/>
            <person name="Lin S."/>
            <person name="Lin Y."/>
            <person name="Liou J."/>
            <person name="Liu S."/>
            <person name="Hsing Y."/>
            <person name="Raghuvanshi S."/>
            <person name="Mohanty A."/>
            <person name="Bharti A.K."/>
            <person name="Gaur A."/>
            <person name="Gupta V."/>
            <person name="Kumar D."/>
            <person name="Ravi V."/>
            <person name="Vij S."/>
            <person name="Kapur A."/>
            <person name="Khurana P."/>
            <person name="Khurana P."/>
            <person name="Khurana J.P."/>
            <person name="Tyagi A.K."/>
            <person name="Gaikwad K."/>
            <person name="Singh A."/>
            <person name="Dalal V."/>
            <person name="Srivastava S."/>
            <person name="Dixit A."/>
            <person name="Pal A.K."/>
            <person name="Ghazi I.A."/>
            <person name="Yadav M."/>
            <person name="Pandit A."/>
            <person name="Bhargava A."/>
            <person name="Sureshbabu K."/>
            <person name="Batra K."/>
            <person name="Sharma T.R."/>
            <person name="Mohapatra T."/>
            <person name="Singh N.K."/>
            <person name="Messing J."/>
            <person name="Nelson A.B."/>
            <person name="Fuks G."/>
            <person name="Kavchok S."/>
            <person name="Keizer G."/>
            <person name="Linton E."/>
            <person name="Llaca V."/>
            <person name="Song R."/>
            <person name="Tanyolac B."/>
            <person name="Young S."/>
            <person name="Ho-Il K."/>
            <person name="Hahn J.H."/>
            <person name="Sangsakoo G."/>
            <person name="Vanavichit A."/>
            <person name="de Mattos Luiz.A.T."/>
            <person name="Zimmer P.D."/>
            <person name="Malone G."/>
            <person name="Dellagostin O."/>
            <person name="de Oliveira A.C."/>
            <person name="Bevan M."/>
            <person name="Bancroft I."/>
            <person name="Minx P."/>
            <person name="Cordum H."/>
            <person name="Wilson R."/>
            <person name="Cheng Z."/>
            <person name="Jin W."/>
            <person name="Jiang J."/>
            <person name="Leong S.A."/>
            <person name="Iwama H."/>
            <person name="Gojobori T."/>
            <person name="Itoh T."/>
            <person name="Niimura Y."/>
            <person name="Fujii Y."/>
            <person name="Habara T."/>
            <person name="Sakai H."/>
            <person name="Sato Y."/>
            <person name="Wilson G."/>
            <person name="Kumar K."/>
            <person name="McCouch S."/>
            <person name="Juretic N."/>
            <person name="Hoen D."/>
            <person name="Wright S."/>
            <person name="Bruskiewich R."/>
            <person name="Bureau T."/>
            <person name="Miyao A."/>
            <person name="Hirochika H."/>
            <person name="Nishikawa T."/>
            <person name="Kadowaki K."/>
            <person name="Sugiura M."/>
            <person name="Burr B."/>
            <person name="Sasaki T."/>
        </authorList>
    </citation>
    <scope>NUCLEOTIDE SEQUENCE [LARGE SCALE GENOMIC DNA]</scope>
    <source>
        <strain evidence="5">cv. Nipponbare</strain>
    </source>
</reference>
<organism evidence="4">
    <name type="scientific">Oryza sativa subsp. japonica</name>
    <name type="common">Rice</name>
    <dbReference type="NCBI Taxonomy" id="39947"/>
    <lineage>
        <taxon>Eukaryota</taxon>
        <taxon>Viridiplantae</taxon>
        <taxon>Streptophyta</taxon>
        <taxon>Embryophyta</taxon>
        <taxon>Tracheophyta</taxon>
        <taxon>Spermatophyta</taxon>
        <taxon>Magnoliopsida</taxon>
        <taxon>Liliopsida</taxon>
        <taxon>Poales</taxon>
        <taxon>Poaceae</taxon>
        <taxon>BOP clade</taxon>
        <taxon>Oryzoideae</taxon>
        <taxon>Oryzeae</taxon>
        <taxon>Oryzinae</taxon>
        <taxon>Oryza</taxon>
        <taxon>Oryza sativa</taxon>
    </lineage>
</organism>
<evidence type="ECO:0000313" key="4">
    <source>
        <dbReference type="EMBL" id="EEE60227.1"/>
    </source>
</evidence>
<accession>B9F739</accession>
<dbReference type="EMBL" id="AC133339">
    <property type="protein sequence ID" value="AAP46252.1"/>
    <property type="molecule type" value="Genomic_DNA"/>
</dbReference>
<reference evidence="4" key="4">
    <citation type="journal article" date="2005" name="PLoS Biol.">
        <title>The genomes of Oryza sativa: a history of duplications.</title>
        <authorList>
            <person name="Yu J."/>
            <person name="Wang J."/>
            <person name="Lin W."/>
            <person name="Li S."/>
            <person name="Li H."/>
            <person name="Zhou J."/>
            <person name="Ni P."/>
            <person name="Dong W."/>
            <person name="Hu S."/>
            <person name="Zeng C."/>
            <person name="Zhang J."/>
            <person name="Zhang Y."/>
            <person name="Li R."/>
            <person name="Xu Z."/>
            <person name="Li S."/>
            <person name="Li X."/>
            <person name="Zheng H."/>
            <person name="Cong L."/>
            <person name="Lin L."/>
            <person name="Yin J."/>
            <person name="Geng J."/>
            <person name="Li G."/>
            <person name="Shi J."/>
            <person name="Liu J."/>
            <person name="Lv H."/>
            <person name="Li J."/>
            <person name="Wang J."/>
            <person name="Deng Y."/>
            <person name="Ran L."/>
            <person name="Shi X."/>
            <person name="Wang X."/>
            <person name="Wu Q."/>
            <person name="Li C."/>
            <person name="Ren X."/>
            <person name="Wang J."/>
            <person name="Wang X."/>
            <person name="Li D."/>
            <person name="Liu D."/>
            <person name="Zhang X."/>
            <person name="Ji Z."/>
            <person name="Zhao W."/>
            <person name="Sun Y."/>
            <person name="Zhang Z."/>
            <person name="Bao J."/>
            <person name="Han Y."/>
            <person name="Dong L."/>
            <person name="Ji J."/>
            <person name="Chen P."/>
            <person name="Wu S."/>
            <person name="Liu J."/>
            <person name="Xiao Y."/>
            <person name="Bu D."/>
            <person name="Tan J."/>
            <person name="Yang L."/>
            <person name="Ye C."/>
            <person name="Zhang J."/>
            <person name="Xu J."/>
            <person name="Zhou Y."/>
            <person name="Yu Y."/>
            <person name="Zhang B."/>
            <person name="Zhuang S."/>
            <person name="Wei H."/>
            <person name="Liu B."/>
            <person name="Lei M."/>
            <person name="Yu H."/>
            <person name="Li Y."/>
            <person name="Xu H."/>
            <person name="Wei S."/>
            <person name="He X."/>
            <person name="Fang L."/>
            <person name="Zhang Z."/>
            <person name="Zhang Y."/>
            <person name="Huang X."/>
            <person name="Su Z."/>
            <person name="Tong W."/>
            <person name="Li J."/>
            <person name="Tong Z."/>
            <person name="Li S."/>
            <person name="Ye J."/>
            <person name="Wang L."/>
            <person name="Fang L."/>
            <person name="Lei T."/>
            <person name="Chen C."/>
            <person name="Chen H."/>
            <person name="Xu Z."/>
            <person name="Li H."/>
            <person name="Huang H."/>
            <person name="Zhang F."/>
            <person name="Xu H."/>
            <person name="Li N."/>
            <person name="Zhao C."/>
            <person name="Li S."/>
            <person name="Dong L."/>
            <person name="Huang Y."/>
            <person name="Li L."/>
            <person name="Xi Y."/>
            <person name="Qi Q."/>
            <person name="Li W."/>
            <person name="Zhang B."/>
            <person name="Hu W."/>
            <person name="Zhang Y."/>
            <person name="Tian X."/>
            <person name="Jiao Y."/>
            <person name="Liang X."/>
            <person name="Jin J."/>
            <person name="Gao L."/>
            <person name="Zheng W."/>
            <person name="Hao B."/>
            <person name="Liu S."/>
            <person name="Wang W."/>
            <person name="Yuan L."/>
            <person name="Cao M."/>
            <person name="McDermott J."/>
            <person name="Samudrala R."/>
            <person name="Wang J."/>
            <person name="Wong G.K."/>
            <person name="Yang H."/>
        </authorList>
    </citation>
    <scope>NUCLEOTIDE SEQUENCE [LARGE SCALE GENOMIC DNA]</scope>
</reference>
<dbReference type="Proteomes" id="UP000000763">
    <property type="component" value="Chromosome 3"/>
</dbReference>
<dbReference type="EMBL" id="CM000140">
    <property type="protein sequence ID" value="EEE60227.1"/>
    <property type="molecule type" value="Genomic_DNA"/>
</dbReference>
<dbReference type="AlphaFoldDB" id="B9F739"/>
<evidence type="ECO:0000313" key="5">
    <source>
        <dbReference type="Proteomes" id="UP000000763"/>
    </source>
</evidence>
<evidence type="ECO:0000256" key="1">
    <source>
        <dbReference type="SAM" id="MobiDB-lite"/>
    </source>
</evidence>
<dbReference type="Proteomes" id="UP000007752">
    <property type="component" value="Chromosome 3"/>
</dbReference>
<dbReference type="EMBL" id="AC133778">
    <property type="protein sequence ID" value="AAO39873.1"/>
    <property type="molecule type" value="Genomic_DNA"/>
</dbReference>
<reference evidence="5" key="7">
    <citation type="journal article" date="2008" name="Nucleic Acids Res.">
        <title>The rice annotation project database (RAP-DB): 2008 update.</title>
        <authorList>
            <consortium name="The rice annotation project (RAP)"/>
        </authorList>
    </citation>
    <scope>GENOME REANNOTATION</scope>
    <source>
        <strain evidence="5">cv. Nipponbare</strain>
    </source>
</reference>